<proteinExistence type="predicted"/>
<name>A0A7J7BTZ8_TRIWF</name>
<reference evidence="3 4" key="1">
    <citation type="journal article" date="2020" name="Nat. Commun.">
        <title>Genome of Tripterygium wilfordii and identification of cytochrome P450 involved in triptolide biosynthesis.</title>
        <authorList>
            <person name="Tu L."/>
            <person name="Su P."/>
            <person name="Zhang Z."/>
            <person name="Gao L."/>
            <person name="Wang J."/>
            <person name="Hu T."/>
            <person name="Zhou J."/>
            <person name="Zhang Y."/>
            <person name="Zhao Y."/>
            <person name="Liu Y."/>
            <person name="Song Y."/>
            <person name="Tong Y."/>
            <person name="Lu Y."/>
            <person name="Yang J."/>
            <person name="Xu C."/>
            <person name="Jia M."/>
            <person name="Peters R.J."/>
            <person name="Huang L."/>
            <person name="Gao W."/>
        </authorList>
    </citation>
    <scope>NUCLEOTIDE SEQUENCE [LARGE SCALE GENOMIC DNA]</scope>
    <source>
        <strain evidence="4">cv. XIE 37</strain>
        <tissue evidence="3">Leaf</tissue>
    </source>
</reference>
<evidence type="ECO:0008006" key="5">
    <source>
        <dbReference type="Google" id="ProtNLM"/>
    </source>
</evidence>
<organism evidence="3 4">
    <name type="scientific">Tripterygium wilfordii</name>
    <name type="common">Thunder God vine</name>
    <dbReference type="NCBI Taxonomy" id="458696"/>
    <lineage>
        <taxon>Eukaryota</taxon>
        <taxon>Viridiplantae</taxon>
        <taxon>Streptophyta</taxon>
        <taxon>Embryophyta</taxon>
        <taxon>Tracheophyta</taxon>
        <taxon>Spermatophyta</taxon>
        <taxon>Magnoliopsida</taxon>
        <taxon>eudicotyledons</taxon>
        <taxon>Gunneridae</taxon>
        <taxon>Pentapetalae</taxon>
        <taxon>rosids</taxon>
        <taxon>fabids</taxon>
        <taxon>Celastrales</taxon>
        <taxon>Celastraceae</taxon>
        <taxon>Tripterygium</taxon>
    </lineage>
</organism>
<keyword evidence="4" id="KW-1185">Reference proteome</keyword>
<dbReference type="InterPro" id="IPR023213">
    <property type="entry name" value="CAT-like_dom_sf"/>
</dbReference>
<protein>
    <recommendedName>
        <fullName evidence="5">Phenolic glucoside malonyltransferase 1-like</fullName>
    </recommendedName>
</protein>
<evidence type="ECO:0000313" key="4">
    <source>
        <dbReference type="Proteomes" id="UP000593562"/>
    </source>
</evidence>
<sequence length="474" mass="53306">MDRSSKSLMESIISPIEVVEECQIAPCCDSPESATKFSLPLTFFDIIWLKFNPSERVYFYQPTESSSSPEFFYRVILPKLKQSLSVTLCHFLPLAGRLTWPSHASKPSIHYVPNDTVSLTVAESDADFNRLSSNDIRDTIESRPYVPELQIADSTSPVIALQITLFPDSGYSIGYSTHHATLDGRSITLFMKAWAHICREPESDLPQELTPSFDRTVVKDPEGLDMVYSNHWIEISKTLAPDTDPRSVKPFPGESITKSKLFRATFVLTGEDIKRLRDWVLSIETIVDQLRLSSFVLTYAYTLVCIVESMGEEKVSWVHFIFASDCRTRLDSHSIPKNYFGNCIYGYDGFVDAKALMDKNGVILMAKKISELVKEANCCGLEGAKEALEKWTSGKPKTLTIGIAGSPRFELYEVDFGWGRPKKVEVISIDKNRGIAMERSRDGDGGIEVGVVLEKHEMEVFASLFVNGLKELHY</sequence>
<dbReference type="OrthoDB" id="1862401at2759"/>
<accession>A0A7J7BTZ8</accession>
<dbReference type="EMBL" id="JAAARO010000023">
    <property type="protein sequence ID" value="KAF5725411.1"/>
    <property type="molecule type" value="Genomic_DNA"/>
</dbReference>
<dbReference type="InterPro" id="IPR051504">
    <property type="entry name" value="Plant_metabolite_acyltrans"/>
</dbReference>
<comment type="caution">
    <text evidence="3">The sequence shown here is derived from an EMBL/GenBank/DDBJ whole genome shotgun (WGS) entry which is preliminary data.</text>
</comment>
<dbReference type="AlphaFoldDB" id="A0A7J7BTZ8"/>
<dbReference type="FunCoup" id="A0A7J7BTZ8">
    <property type="interactions" value="335"/>
</dbReference>
<dbReference type="InParanoid" id="A0A7J7BTZ8"/>
<evidence type="ECO:0000313" key="3">
    <source>
        <dbReference type="EMBL" id="KAF5725411.1"/>
    </source>
</evidence>
<dbReference type="PANTHER" id="PTHR31625">
    <property type="match status" value="1"/>
</dbReference>
<evidence type="ECO:0000256" key="1">
    <source>
        <dbReference type="ARBA" id="ARBA00022679"/>
    </source>
</evidence>
<dbReference type="GO" id="GO:0016747">
    <property type="term" value="F:acyltransferase activity, transferring groups other than amino-acyl groups"/>
    <property type="evidence" value="ECO:0007669"/>
    <property type="project" value="UniProtKB-ARBA"/>
</dbReference>
<gene>
    <name evidence="3" type="ORF">HS088_TW23G00133</name>
</gene>
<dbReference type="Pfam" id="PF02458">
    <property type="entry name" value="Transferase"/>
    <property type="match status" value="1"/>
</dbReference>
<dbReference type="Gene3D" id="3.30.559.10">
    <property type="entry name" value="Chloramphenicol acetyltransferase-like domain"/>
    <property type="match status" value="2"/>
</dbReference>
<keyword evidence="1" id="KW-0808">Transferase</keyword>
<dbReference type="Proteomes" id="UP000593562">
    <property type="component" value="Unassembled WGS sequence"/>
</dbReference>
<keyword evidence="2" id="KW-0012">Acyltransferase</keyword>
<evidence type="ECO:0000256" key="2">
    <source>
        <dbReference type="ARBA" id="ARBA00023315"/>
    </source>
</evidence>